<organism evidence="1 2">
    <name type="scientific">Candidatus Protofrankia californiensis</name>
    <dbReference type="NCBI Taxonomy" id="1839754"/>
    <lineage>
        <taxon>Bacteria</taxon>
        <taxon>Bacillati</taxon>
        <taxon>Actinomycetota</taxon>
        <taxon>Actinomycetes</taxon>
        <taxon>Frankiales</taxon>
        <taxon>Frankiaceae</taxon>
        <taxon>Protofrankia</taxon>
    </lineage>
</organism>
<evidence type="ECO:0000313" key="1">
    <source>
        <dbReference type="EMBL" id="SBW19219.1"/>
    </source>
</evidence>
<name>A0A1C3NUU3_9ACTN</name>
<dbReference type="EMBL" id="FLUV01000445">
    <property type="protein sequence ID" value="SBW19219.1"/>
    <property type="molecule type" value="Genomic_DNA"/>
</dbReference>
<evidence type="ECO:0000313" key="2">
    <source>
        <dbReference type="Proteomes" id="UP000199013"/>
    </source>
</evidence>
<accession>A0A1C3NUU3</accession>
<keyword evidence="2" id="KW-1185">Reference proteome</keyword>
<dbReference type="AlphaFoldDB" id="A0A1C3NUU3"/>
<protein>
    <submittedName>
        <fullName evidence="1">Uncharacterized protein</fullName>
    </submittedName>
</protein>
<dbReference type="Proteomes" id="UP000199013">
    <property type="component" value="Unassembled WGS sequence"/>
</dbReference>
<gene>
    <name evidence="1" type="ORF">FDG2_1065</name>
</gene>
<sequence>MLLLREGLLPPQEVQYLREKLRGVRASLAPAGPDGRSPAEIRRRDLELLRALIAQLTD</sequence>
<reference evidence="2" key="1">
    <citation type="submission" date="2016-02" db="EMBL/GenBank/DDBJ databases">
        <authorList>
            <person name="Wibberg D."/>
        </authorList>
    </citation>
    <scope>NUCLEOTIDE SEQUENCE [LARGE SCALE GENOMIC DNA]</scope>
</reference>
<proteinExistence type="predicted"/>